<dbReference type="InterPro" id="IPR025511">
    <property type="entry name" value="DUF4398"/>
</dbReference>
<dbReference type="Pfam" id="PF00691">
    <property type="entry name" value="OmpA"/>
    <property type="match status" value="1"/>
</dbReference>
<accession>A0A1H2H3W2</accession>
<protein>
    <submittedName>
        <fullName evidence="7">Outer membrane protein OmpA</fullName>
    </submittedName>
</protein>
<dbReference type="Gene3D" id="3.30.1330.60">
    <property type="entry name" value="OmpA-like domain"/>
    <property type="match status" value="1"/>
</dbReference>
<dbReference type="Pfam" id="PF14346">
    <property type="entry name" value="DUF4398"/>
    <property type="match status" value="1"/>
</dbReference>
<feature type="coiled-coil region" evidence="4">
    <location>
        <begin position="95"/>
        <end position="141"/>
    </location>
</feature>
<dbReference type="PANTHER" id="PTHR30329">
    <property type="entry name" value="STATOR ELEMENT OF FLAGELLAR MOTOR COMPLEX"/>
    <property type="match status" value="1"/>
</dbReference>
<dbReference type="PRINTS" id="PR01021">
    <property type="entry name" value="OMPADOMAIN"/>
</dbReference>
<dbReference type="InterPro" id="IPR036737">
    <property type="entry name" value="OmpA-like_sf"/>
</dbReference>
<dbReference type="AlphaFoldDB" id="A0A1H2H3W2"/>
<dbReference type="RefSeq" id="WP_090214234.1">
    <property type="nucleotide sequence ID" value="NZ_LT629780.1"/>
</dbReference>
<dbReference type="PROSITE" id="PS51257">
    <property type="entry name" value="PROKAR_LIPOPROTEIN"/>
    <property type="match status" value="1"/>
</dbReference>
<dbReference type="Proteomes" id="UP000243063">
    <property type="component" value="Chromosome I"/>
</dbReference>
<dbReference type="STRING" id="1245526.SAMN05216580_2118"/>
<keyword evidence="8" id="KW-1185">Reference proteome</keyword>
<keyword evidence="4" id="KW-0175">Coiled coil</keyword>
<feature type="chain" id="PRO_5009275410" evidence="5">
    <location>
        <begin position="20"/>
        <end position="268"/>
    </location>
</feature>
<evidence type="ECO:0000259" key="6">
    <source>
        <dbReference type="PROSITE" id="PS51123"/>
    </source>
</evidence>
<feature type="signal peptide" evidence="5">
    <location>
        <begin position="1"/>
        <end position="19"/>
    </location>
</feature>
<dbReference type="InterPro" id="IPR006664">
    <property type="entry name" value="OMP_bac"/>
</dbReference>
<gene>
    <name evidence="7" type="ORF">SAMN05216580_2118</name>
</gene>
<dbReference type="CDD" id="cd07185">
    <property type="entry name" value="OmpA_C-like"/>
    <property type="match status" value="1"/>
</dbReference>
<evidence type="ECO:0000256" key="5">
    <source>
        <dbReference type="SAM" id="SignalP"/>
    </source>
</evidence>
<evidence type="ECO:0000256" key="3">
    <source>
        <dbReference type="PROSITE-ProRule" id="PRU00473"/>
    </source>
</evidence>
<dbReference type="OrthoDB" id="9782229at2"/>
<proteinExistence type="predicted"/>
<evidence type="ECO:0000256" key="4">
    <source>
        <dbReference type="SAM" id="Coils"/>
    </source>
</evidence>
<evidence type="ECO:0000256" key="1">
    <source>
        <dbReference type="ARBA" id="ARBA00004442"/>
    </source>
</evidence>
<name>A0A1H2H3W2_9GAMM</name>
<sequence>MKGWSLSLLCGLALLGGCAAQQEARQALDQARSGFRALESEHGVLAGAPKDVARAGESLARAERLADFWGSDEDVAHYAYLSQRYADIAREHAAQAREQQEIVRLQLEFERLQLALREVRLEDVRQQNRWLEEELVSLATAETERGLVVTLGDVLFDAGSADLRANASRTTLKLFRFLQLNPQRRIRIEGYTDNLGRAEENLRLSRARAQAVADTLIELGTAAARIEVQGYGEAFPVAANASSRGRAQNRRVEIVFSDAQGQLGPLRQ</sequence>
<organism evidence="7 8">
    <name type="scientific">Geopseudomonas guangdongensis</name>
    <dbReference type="NCBI Taxonomy" id="1245526"/>
    <lineage>
        <taxon>Bacteria</taxon>
        <taxon>Pseudomonadati</taxon>
        <taxon>Pseudomonadota</taxon>
        <taxon>Gammaproteobacteria</taxon>
        <taxon>Pseudomonadales</taxon>
        <taxon>Pseudomonadaceae</taxon>
        <taxon>Geopseudomonas</taxon>
    </lineage>
</organism>
<keyword evidence="2 3" id="KW-0472">Membrane</keyword>
<feature type="domain" description="OmpA-like" evidence="6">
    <location>
        <begin position="143"/>
        <end position="260"/>
    </location>
</feature>
<dbReference type="PROSITE" id="PS51123">
    <property type="entry name" value="OMPA_2"/>
    <property type="match status" value="1"/>
</dbReference>
<evidence type="ECO:0000256" key="2">
    <source>
        <dbReference type="ARBA" id="ARBA00023136"/>
    </source>
</evidence>
<evidence type="ECO:0000313" key="8">
    <source>
        <dbReference type="Proteomes" id="UP000243063"/>
    </source>
</evidence>
<dbReference type="PANTHER" id="PTHR30329:SF20">
    <property type="entry name" value="EXPORTED PROTEIN"/>
    <property type="match status" value="1"/>
</dbReference>
<dbReference type="EMBL" id="LT629780">
    <property type="protein sequence ID" value="SDU26522.1"/>
    <property type="molecule type" value="Genomic_DNA"/>
</dbReference>
<dbReference type="InterPro" id="IPR006665">
    <property type="entry name" value="OmpA-like"/>
</dbReference>
<dbReference type="InterPro" id="IPR050330">
    <property type="entry name" value="Bact_OuterMem_StrucFunc"/>
</dbReference>
<dbReference type="GO" id="GO:0009279">
    <property type="term" value="C:cell outer membrane"/>
    <property type="evidence" value="ECO:0007669"/>
    <property type="project" value="UniProtKB-SubCell"/>
</dbReference>
<comment type="subcellular location">
    <subcellularLocation>
        <location evidence="1">Cell outer membrane</location>
    </subcellularLocation>
</comment>
<reference evidence="8" key="1">
    <citation type="submission" date="2016-10" db="EMBL/GenBank/DDBJ databases">
        <authorList>
            <person name="Varghese N."/>
            <person name="Submissions S."/>
        </authorList>
    </citation>
    <scope>NUCLEOTIDE SEQUENCE [LARGE SCALE GENOMIC DNA]</scope>
    <source>
        <strain evidence="8">CCTCC 2012022</strain>
    </source>
</reference>
<keyword evidence="5" id="KW-0732">Signal</keyword>
<dbReference type="SUPFAM" id="SSF103088">
    <property type="entry name" value="OmpA-like"/>
    <property type="match status" value="1"/>
</dbReference>
<evidence type="ECO:0000313" key="7">
    <source>
        <dbReference type="EMBL" id="SDU26522.1"/>
    </source>
</evidence>